<dbReference type="EMBL" id="QGGR01000006">
    <property type="protein sequence ID" value="PWK48261.1"/>
    <property type="molecule type" value="Genomic_DNA"/>
</dbReference>
<dbReference type="AlphaFoldDB" id="A0A316FH38"/>
<organism evidence="1 2">
    <name type="scientific">Actinoplanes xinjiangensis</name>
    <dbReference type="NCBI Taxonomy" id="512350"/>
    <lineage>
        <taxon>Bacteria</taxon>
        <taxon>Bacillati</taxon>
        <taxon>Actinomycetota</taxon>
        <taxon>Actinomycetes</taxon>
        <taxon>Micromonosporales</taxon>
        <taxon>Micromonosporaceae</taxon>
        <taxon>Actinoplanes</taxon>
    </lineage>
</organism>
<reference evidence="1 2" key="1">
    <citation type="submission" date="2018-05" db="EMBL/GenBank/DDBJ databases">
        <title>Genomic Encyclopedia of Archaeal and Bacterial Type Strains, Phase II (KMG-II): from individual species to whole genera.</title>
        <authorList>
            <person name="Goeker M."/>
        </authorList>
    </citation>
    <scope>NUCLEOTIDE SEQUENCE [LARGE SCALE GENOMIC DNA]</scope>
    <source>
        <strain evidence="1 2">DSM 45184</strain>
    </source>
</reference>
<protein>
    <submittedName>
        <fullName evidence="1">Uncharacterized protein</fullName>
    </submittedName>
</protein>
<gene>
    <name evidence="1" type="ORF">BC793_106291</name>
</gene>
<sequence>MSIMEILRCRWHVRHPGYLLGPGAGLVMLWLPYRTFPDQVAWADQRR</sequence>
<keyword evidence="2" id="KW-1185">Reference proteome</keyword>
<comment type="caution">
    <text evidence="1">The sequence shown here is derived from an EMBL/GenBank/DDBJ whole genome shotgun (WGS) entry which is preliminary data.</text>
</comment>
<name>A0A316FH38_9ACTN</name>
<dbReference type="Proteomes" id="UP000245697">
    <property type="component" value="Unassembled WGS sequence"/>
</dbReference>
<evidence type="ECO:0000313" key="1">
    <source>
        <dbReference type="EMBL" id="PWK48261.1"/>
    </source>
</evidence>
<evidence type="ECO:0000313" key="2">
    <source>
        <dbReference type="Proteomes" id="UP000245697"/>
    </source>
</evidence>
<proteinExistence type="predicted"/>
<accession>A0A316FH38</accession>